<comment type="caution">
    <text evidence="3">The sequence shown here is derived from an EMBL/GenBank/DDBJ whole genome shotgun (WGS) entry which is preliminary data.</text>
</comment>
<gene>
    <name evidence="3" type="ORF">PG999_003986</name>
</gene>
<proteinExistence type="inferred from homology"/>
<dbReference type="SUPFAM" id="SSF51735">
    <property type="entry name" value="NAD(P)-binding Rossmann-fold domains"/>
    <property type="match status" value="1"/>
</dbReference>
<organism evidence="3 4">
    <name type="scientific">Apiospora kogelbergensis</name>
    <dbReference type="NCBI Taxonomy" id="1337665"/>
    <lineage>
        <taxon>Eukaryota</taxon>
        <taxon>Fungi</taxon>
        <taxon>Dikarya</taxon>
        <taxon>Ascomycota</taxon>
        <taxon>Pezizomycotina</taxon>
        <taxon>Sordariomycetes</taxon>
        <taxon>Xylariomycetidae</taxon>
        <taxon>Amphisphaeriales</taxon>
        <taxon>Apiosporaceae</taxon>
        <taxon>Apiospora</taxon>
    </lineage>
</organism>
<dbReference type="PANTHER" id="PTHR43180">
    <property type="entry name" value="3-OXOACYL-(ACYL-CARRIER-PROTEIN) REDUCTASE (AFU_ORTHOLOGUE AFUA_6G11210)"/>
    <property type="match status" value="1"/>
</dbReference>
<protein>
    <submittedName>
        <fullName evidence="3">Short chain dehydrogenase</fullName>
    </submittedName>
</protein>
<reference evidence="3 4" key="1">
    <citation type="submission" date="2023-01" db="EMBL/GenBank/DDBJ databases">
        <title>Analysis of 21 Apiospora genomes using comparative genomics revels a genus with tremendous synthesis potential of carbohydrate active enzymes and secondary metabolites.</title>
        <authorList>
            <person name="Sorensen T."/>
        </authorList>
    </citation>
    <scope>NUCLEOTIDE SEQUENCE [LARGE SCALE GENOMIC DNA]</scope>
    <source>
        <strain evidence="3 4">CBS 117206</strain>
    </source>
</reference>
<evidence type="ECO:0000256" key="1">
    <source>
        <dbReference type="ARBA" id="ARBA00006484"/>
    </source>
</evidence>
<comment type="similarity">
    <text evidence="1">Belongs to the short-chain dehydrogenases/reductases (SDR) family.</text>
</comment>
<name>A0AAW0R505_9PEZI</name>
<dbReference type="AlphaFoldDB" id="A0AAW0R505"/>
<sequence length="289" mass="29732">MAEFTIADKTLASLRGKVIIVTGGSSGIGLAAVELLLGLGAAVISGDLHPPPAPQVIYPSAGSAVPAFFTHAPTDVGAWVDLVALFKRAVRIHGRVDHVFCNPGAMPDDCGGDLKEPDHAGLDTNLKGAMNTAALAIYHMQTQDPPGGSLVLNSSITGPPRGSFRSVDDAVFQNGILAFGRYIKGSLDVAGLSSTIRVNVLIPEQAKGKAAPGAQDKSAIPSASPSARGAAHLMADTARHGQIVYAGGGRYWEMEEETILLPAVRSIIEESTSSHNGNGVAGRLDGLTG</sequence>
<keyword evidence="4" id="KW-1185">Reference proteome</keyword>
<accession>A0AAW0R505</accession>
<dbReference type="Pfam" id="PF00106">
    <property type="entry name" value="adh_short"/>
    <property type="match status" value="1"/>
</dbReference>
<dbReference type="InterPro" id="IPR002347">
    <property type="entry name" value="SDR_fam"/>
</dbReference>
<dbReference type="Gene3D" id="3.40.50.720">
    <property type="entry name" value="NAD(P)-binding Rossmann-like Domain"/>
    <property type="match status" value="1"/>
</dbReference>
<dbReference type="InterPro" id="IPR036291">
    <property type="entry name" value="NAD(P)-bd_dom_sf"/>
</dbReference>
<evidence type="ECO:0000313" key="3">
    <source>
        <dbReference type="EMBL" id="KAK8124068.1"/>
    </source>
</evidence>
<dbReference type="PRINTS" id="PR00081">
    <property type="entry name" value="GDHRDH"/>
</dbReference>
<dbReference type="EMBL" id="JAQQWP010000003">
    <property type="protein sequence ID" value="KAK8124068.1"/>
    <property type="molecule type" value="Genomic_DNA"/>
</dbReference>
<evidence type="ECO:0000256" key="2">
    <source>
        <dbReference type="ARBA" id="ARBA00023002"/>
    </source>
</evidence>
<keyword evidence="2" id="KW-0560">Oxidoreductase</keyword>
<dbReference type="PANTHER" id="PTHR43180:SF10">
    <property type="entry name" value="NAD(P)-BINDING PROTEIN"/>
    <property type="match status" value="1"/>
</dbReference>
<dbReference type="GO" id="GO:0016491">
    <property type="term" value="F:oxidoreductase activity"/>
    <property type="evidence" value="ECO:0007669"/>
    <property type="project" value="UniProtKB-KW"/>
</dbReference>
<evidence type="ECO:0000313" key="4">
    <source>
        <dbReference type="Proteomes" id="UP001392437"/>
    </source>
</evidence>
<dbReference type="Proteomes" id="UP001392437">
    <property type="component" value="Unassembled WGS sequence"/>
</dbReference>